<evidence type="ECO:0000313" key="2">
    <source>
        <dbReference type="EMBL" id="SDF06795.1"/>
    </source>
</evidence>
<accession>A0A8G2BFV0</accession>
<proteinExistence type="predicted"/>
<dbReference type="AlphaFoldDB" id="A0A8G2BFV0"/>
<dbReference type="EMBL" id="FNBW01000001">
    <property type="protein sequence ID" value="SDF06795.1"/>
    <property type="molecule type" value="Genomic_DNA"/>
</dbReference>
<organism evidence="2 3">
    <name type="scientific">Thalassobaculum litoreum DSM 18839</name>
    <dbReference type="NCBI Taxonomy" id="1123362"/>
    <lineage>
        <taxon>Bacteria</taxon>
        <taxon>Pseudomonadati</taxon>
        <taxon>Pseudomonadota</taxon>
        <taxon>Alphaproteobacteria</taxon>
        <taxon>Rhodospirillales</taxon>
        <taxon>Thalassobaculaceae</taxon>
        <taxon>Thalassobaculum</taxon>
    </lineage>
</organism>
<feature type="region of interest" description="Disordered" evidence="1">
    <location>
        <begin position="368"/>
        <end position="405"/>
    </location>
</feature>
<sequence length="405" mass="44301">MEISLATIYGLLIAVGLVSVDTVLNANTLFLDSHVAAKFEEAGYSAEVVEQHLINELSIIADTKSLVKAPVVKSSAAPTVSSALASVVNLQDSLEAAQQLVGFAPPKLFAAAVEHGEVDTIELTGRSPLFGRFSISVDGAEKNMDQMIEEAAYRTFRELDPYTAILSRFTHTPDNLEAVETELDEMLVRLRLSPHTDTKAQLENLKGIIALDRNDIEGAIGSFQTALKDDPHFHVVRLNLALAMVQLDHYDAAIDHTSFISEPAYWPMTGDPVLLSAAYVLRAVAHWGKGNLMLAKSDLEYALYLQPTSTAAYWYLSGVLHAMGQPTKGEMMLQKAKDNLAYFETYPEIALLYYWVSAEDMRPLERRTTTLPSWHGGTAPSEPQAEPDAAPSAPTPSQTPIRQST</sequence>
<dbReference type="InterPro" id="IPR019734">
    <property type="entry name" value="TPR_rpt"/>
</dbReference>
<comment type="caution">
    <text evidence="2">The sequence shown here is derived from an EMBL/GenBank/DDBJ whole genome shotgun (WGS) entry which is preliminary data.</text>
</comment>
<dbReference type="RefSeq" id="WP_093147422.1">
    <property type="nucleotide sequence ID" value="NZ_FNBW01000001.1"/>
</dbReference>
<dbReference type="SMART" id="SM00028">
    <property type="entry name" value="TPR"/>
    <property type="match status" value="2"/>
</dbReference>
<dbReference type="OrthoDB" id="7295882at2"/>
<reference evidence="2 3" key="1">
    <citation type="submission" date="2016-10" db="EMBL/GenBank/DDBJ databases">
        <authorList>
            <person name="Varghese N."/>
            <person name="Submissions S."/>
        </authorList>
    </citation>
    <scope>NUCLEOTIDE SEQUENCE [LARGE SCALE GENOMIC DNA]</scope>
    <source>
        <strain evidence="2 3">DSM 18839</strain>
    </source>
</reference>
<dbReference type="Gene3D" id="1.25.40.10">
    <property type="entry name" value="Tetratricopeptide repeat domain"/>
    <property type="match status" value="2"/>
</dbReference>
<protein>
    <recommendedName>
        <fullName evidence="4">Tetratricopeptide repeat-containing protein</fullName>
    </recommendedName>
</protein>
<keyword evidence="3" id="KW-1185">Reference proteome</keyword>
<feature type="compositionally biased region" description="Low complexity" evidence="1">
    <location>
        <begin position="386"/>
        <end position="405"/>
    </location>
</feature>
<evidence type="ECO:0008006" key="4">
    <source>
        <dbReference type="Google" id="ProtNLM"/>
    </source>
</evidence>
<evidence type="ECO:0000313" key="3">
    <source>
        <dbReference type="Proteomes" id="UP000198615"/>
    </source>
</evidence>
<dbReference type="InterPro" id="IPR011990">
    <property type="entry name" value="TPR-like_helical_dom_sf"/>
</dbReference>
<name>A0A8G2BFV0_9PROT</name>
<dbReference type="Proteomes" id="UP000198615">
    <property type="component" value="Unassembled WGS sequence"/>
</dbReference>
<gene>
    <name evidence="2" type="ORF">SAMN05660686_00118</name>
</gene>
<evidence type="ECO:0000256" key="1">
    <source>
        <dbReference type="SAM" id="MobiDB-lite"/>
    </source>
</evidence>
<dbReference type="SUPFAM" id="SSF48452">
    <property type="entry name" value="TPR-like"/>
    <property type="match status" value="1"/>
</dbReference>